<gene>
    <name evidence="1" type="ORF">M408DRAFT_51445</name>
</gene>
<reference evidence="2" key="2">
    <citation type="submission" date="2015-01" db="EMBL/GenBank/DDBJ databases">
        <title>Evolutionary Origins and Diversification of the Mycorrhizal Mutualists.</title>
        <authorList>
            <consortium name="DOE Joint Genome Institute"/>
            <consortium name="Mycorrhizal Genomics Consortium"/>
            <person name="Kohler A."/>
            <person name="Kuo A."/>
            <person name="Nagy L.G."/>
            <person name="Floudas D."/>
            <person name="Copeland A."/>
            <person name="Barry K.W."/>
            <person name="Cichocki N."/>
            <person name="Veneault-Fourrey C."/>
            <person name="LaButti K."/>
            <person name="Lindquist E.A."/>
            <person name="Lipzen A."/>
            <person name="Lundell T."/>
            <person name="Morin E."/>
            <person name="Murat C."/>
            <person name="Riley R."/>
            <person name="Ohm R."/>
            <person name="Sun H."/>
            <person name="Tunlid A."/>
            <person name="Henrissat B."/>
            <person name="Grigoriev I.V."/>
            <person name="Hibbett D.S."/>
            <person name="Martin F."/>
        </authorList>
    </citation>
    <scope>NUCLEOTIDE SEQUENCE [LARGE SCALE GENOMIC DNA]</scope>
    <source>
        <strain evidence="2">MAFF 305830</strain>
    </source>
</reference>
<dbReference type="Proteomes" id="UP000054097">
    <property type="component" value="Unassembled WGS sequence"/>
</dbReference>
<dbReference type="STRING" id="933852.A0A0C3APE4"/>
<dbReference type="GO" id="GO:0007163">
    <property type="term" value="P:establishment or maintenance of cell polarity"/>
    <property type="evidence" value="ECO:0007669"/>
    <property type="project" value="TreeGrafter"/>
</dbReference>
<dbReference type="HOGENOM" id="CLU_072656_0_0_1"/>
<accession>A0A0C3APE4</accession>
<sequence length="125" mass="13865">MRQSNVCSPAQNQACLLITSRLYDRRGLDCTSPLPLFNSLAHLVHLTATSPKIREILTRDGGLERLVRILREFVQNPPPVQDPGRFSLAFQSIVNVGVRGSESIRSRVVEAGTLEVVSTILEAWL</sequence>
<dbReference type="OrthoDB" id="5594178at2759"/>
<evidence type="ECO:0000313" key="1">
    <source>
        <dbReference type="EMBL" id="KIM26450.1"/>
    </source>
</evidence>
<name>A0A0C3APE4_SERVB</name>
<dbReference type="PANTHER" id="PTHR47442:SF1">
    <property type="entry name" value="MYND-TYPE ZINC FINGER PROTEIN MUB1"/>
    <property type="match status" value="1"/>
</dbReference>
<dbReference type="InterPro" id="IPR051664">
    <property type="entry name" value="MYND-type_zinc_finger"/>
</dbReference>
<dbReference type="PANTHER" id="PTHR47442">
    <property type="entry name" value="MYND-TYPE ZINC FINGER PROTEIN MUB1"/>
    <property type="match status" value="1"/>
</dbReference>
<keyword evidence="2" id="KW-1185">Reference proteome</keyword>
<reference evidence="1 2" key="1">
    <citation type="submission" date="2014-04" db="EMBL/GenBank/DDBJ databases">
        <authorList>
            <consortium name="DOE Joint Genome Institute"/>
            <person name="Kuo A."/>
            <person name="Zuccaro A."/>
            <person name="Kohler A."/>
            <person name="Nagy L.G."/>
            <person name="Floudas D."/>
            <person name="Copeland A."/>
            <person name="Barry K.W."/>
            <person name="Cichocki N."/>
            <person name="Veneault-Fourrey C."/>
            <person name="LaButti K."/>
            <person name="Lindquist E.A."/>
            <person name="Lipzen A."/>
            <person name="Lundell T."/>
            <person name="Morin E."/>
            <person name="Murat C."/>
            <person name="Sun H."/>
            <person name="Tunlid A."/>
            <person name="Henrissat B."/>
            <person name="Grigoriev I.V."/>
            <person name="Hibbett D.S."/>
            <person name="Martin F."/>
            <person name="Nordberg H.P."/>
            <person name="Cantor M.N."/>
            <person name="Hua S.X."/>
        </authorList>
    </citation>
    <scope>NUCLEOTIDE SEQUENCE [LARGE SCALE GENOMIC DNA]</scope>
    <source>
        <strain evidence="1 2">MAFF 305830</strain>
    </source>
</reference>
<dbReference type="GO" id="GO:1990304">
    <property type="term" value="C:MUB1-RAD6-UBR2 ubiquitin ligase complex"/>
    <property type="evidence" value="ECO:0007669"/>
    <property type="project" value="TreeGrafter"/>
</dbReference>
<evidence type="ECO:0008006" key="3">
    <source>
        <dbReference type="Google" id="ProtNLM"/>
    </source>
</evidence>
<proteinExistence type="predicted"/>
<dbReference type="EMBL" id="KN824306">
    <property type="protein sequence ID" value="KIM26450.1"/>
    <property type="molecule type" value="Genomic_DNA"/>
</dbReference>
<evidence type="ECO:0000313" key="2">
    <source>
        <dbReference type="Proteomes" id="UP000054097"/>
    </source>
</evidence>
<feature type="non-terminal residue" evidence="1">
    <location>
        <position position="125"/>
    </location>
</feature>
<dbReference type="GO" id="GO:0006511">
    <property type="term" value="P:ubiquitin-dependent protein catabolic process"/>
    <property type="evidence" value="ECO:0007669"/>
    <property type="project" value="TreeGrafter"/>
</dbReference>
<protein>
    <recommendedName>
        <fullName evidence="3">PUL domain-containing protein</fullName>
    </recommendedName>
</protein>
<organism evidence="1 2">
    <name type="scientific">Serendipita vermifera MAFF 305830</name>
    <dbReference type="NCBI Taxonomy" id="933852"/>
    <lineage>
        <taxon>Eukaryota</taxon>
        <taxon>Fungi</taxon>
        <taxon>Dikarya</taxon>
        <taxon>Basidiomycota</taxon>
        <taxon>Agaricomycotina</taxon>
        <taxon>Agaricomycetes</taxon>
        <taxon>Sebacinales</taxon>
        <taxon>Serendipitaceae</taxon>
        <taxon>Serendipita</taxon>
    </lineage>
</organism>
<dbReference type="AlphaFoldDB" id="A0A0C3APE4"/>